<feature type="region of interest" description="Disordered" evidence="1">
    <location>
        <begin position="249"/>
        <end position="270"/>
    </location>
</feature>
<dbReference type="AlphaFoldDB" id="F6D3D7"/>
<feature type="compositionally biased region" description="Basic and acidic residues" evidence="1">
    <location>
        <begin position="249"/>
        <end position="261"/>
    </location>
</feature>
<dbReference type="SMART" id="SM00960">
    <property type="entry name" value="Robl_LC7"/>
    <property type="match status" value="1"/>
</dbReference>
<dbReference type="Gene3D" id="3.30.450.30">
    <property type="entry name" value="Dynein light chain 2a, cytoplasmic"/>
    <property type="match status" value="1"/>
</dbReference>
<evidence type="ECO:0000313" key="4">
    <source>
        <dbReference type="Proteomes" id="UP000009231"/>
    </source>
</evidence>
<reference evidence="3 4" key="1">
    <citation type="journal article" date="2014" name="Int. J. Syst. Evol. Microbiol.">
        <title>Methanobacterium paludis sp. nov. and a novel strain of Methanobacterium lacus isolated from northern peatlands.</title>
        <authorList>
            <person name="Cadillo-Quiroz H."/>
            <person name="Brauer S.L."/>
            <person name="Goodson N."/>
            <person name="Yavitt J.B."/>
            <person name="Zinder S.H."/>
        </authorList>
    </citation>
    <scope>NUCLEOTIDE SEQUENCE [LARGE SCALE GENOMIC DNA]</scope>
    <source>
        <strain evidence="4">DSM 25820 / JCM 18151 / SWAN1</strain>
    </source>
</reference>
<name>F6D3D7_METPW</name>
<gene>
    <name evidence="3" type="ordered locus">MSWAN_1718</name>
</gene>
<evidence type="ECO:0000259" key="2">
    <source>
        <dbReference type="SMART" id="SM00960"/>
    </source>
</evidence>
<dbReference type="RefSeq" id="WP_013826228.1">
    <property type="nucleotide sequence ID" value="NC_015574.1"/>
</dbReference>
<dbReference type="GeneID" id="10669228"/>
<feature type="domain" description="Roadblock/LAMTOR2" evidence="2">
    <location>
        <begin position="11"/>
        <end position="99"/>
    </location>
</feature>
<keyword evidence="4" id="KW-1185">Reference proteome</keyword>
<protein>
    <submittedName>
        <fullName evidence="3">Roadblock/LC7 family protein</fullName>
    </submittedName>
</protein>
<dbReference type="Pfam" id="PF03259">
    <property type="entry name" value="Robl_LC7"/>
    <property type="match status" value="1"/>
</dbReference>
<feature type="compositionally biased region" description="Polar residues" evidence="1">
    <location>
        <begin position="168"/>
        <end position="185"/>
    </location>
</feature>
<dbReference type="KEGG" id="mew:MSWAN_1718"/>
<dbReference type="EMBL" id="CP002772">
    <property type="protein sequence ID" value="AEG18729.1"/>
    <property type="molecule type" value="Genomic_DNA"/>
</dbReference>
<evidence type="ECO:0000313" key="3">
    <source>
        <dbReference type="EMBL" id="AEG18729.1"/>
    </source>
</evidence>
<feature type="region of interest" description="Disordered" evidence="1">
    <location>
        <begin position="157"/>
        <end position="191"/>
    </location>
</feature>
<proteinExistence type="predicted"/>
<dbReference type="HOGENOM" id="CLU_690043_0_0_2"/>
<sequence length="429" mass="47412">MKTDPNVKNQLEKIVNNLGKLDGLEGSLIIDDQGNVLCHRILHDTDVSLFGPMAKVITSSSRRLLSSSSKGEIKSVLVESKRGKALFLQLGKVHLILLMETSANVGMGIISAKKAAKEINEVTKDIVSATDVVPSEGEEIETFEAILKPELKPESIESKISKPEYPDSKSTISQLEHPSKSTISQPEVEDAESSEIGYAKLEHESEIEDPKALKFVSSQGVETKKVEDAKEFKVKELVTIQAEPSDVESERKGIVETEKSQPKTSIPIIKPPITFPKLPQDVKIPENSEKRADLILDIYNALFMAMSIGASKIMGVAPARGLTKKFLPAEQCKKLLDGVDVKNNSTIDFDKIKENALKIPVEEREKVFITDFTKIITVITENYGKVMGYNAFRGMVRPEFKVITESYGDAMAELGIKENMHPELVSLFE</sequence>
<dbReference type="InterPro" id="IPR004942">
    <property type="entry name" value="Roadblock/LAMTOR2_dom"/>
</dbReference>
<organism evidence="3 4">
    <name type="scientific">Methanobacterium paludis (strain DSM 25820 / JCM 18151 / SWAN1)</name>
    <dbReference type="NCBI Taxonomy" id="868131"/>
    <lineage>
        <taxon>Archaea</taxon>
        <taxon>Methanobacteriati</taxon>
        <taxon>Methanobacteriota</taxon>
        <taxon>Methanomada group</taxon>
        <taxon>Methanobacteria</taxon>
        <taxon>Methanobacteriales</taxon>
        <taxon>Methanobacteriaceae</taxon>
        <taxon>Methanobacterium</taxon>
    </lineage>
</organism>
<evidence type="ECO:0000256" key="1">
    <source>
        <dbReference type="SAM" id="MobiDB-lite"/>
    </source>
</evidence>
<dbReference type="OrthoDB" id="71343at2157"/>
<dbReference type="SUPFAM" id="SSF103196">
    <property type="entry name" value="Roadblock/LC7 domain"/>
    <property type="match status" value="1"/>
</dbReference>
<accession>F6D3D7</accession>
<dbReference type="Proteomes" id="UP000009231">
    <property type="component" value="Chromosome"/>
</dbReference>
<feature type="compositionally biased region" description="Basic and acidic residues" evidence="1">
    <location>
        <begin position="157"/>
        <end position="167"/>
    </location>
</feature>
<dbReference type="STRING" id="868131.MSWAN_1718"/>